<dbReference type="InterPro" id="IPR018201">
    <property type="entry name" value="Ketoacyl_synth_AS"/>
</dbReference>
<name>G3J044_METTV</name>
<dbReference type="InterPro" id="IPR049552">
    <property type="entry name" value="PKS_DH_N"/>
</dbReference>
<dbReference type="InterPro" id="IPR049900">
    <property type="entry name" value="PKS_mFAS_DH"/>
</dbReference>
<dbReference type="Gene3D" id="3.90.180.10">
    <property type="entry name" value="Medium-chain alcohol dehydrogenases, catalytic domain"/>
    <property type="match status" value="1"/>
</dbReference>
<dbReference type="HOGENOM" id="CLU_000022_31_5_6"/>
<dbReference type="EC" id="2.3.1.94" evidence="15"/>
<dbReference type="Pfam" id="PF08242">
    <property type="entry name" value="Methyltransf_12"/>
    <property type="match status" value="1"/>
</dbReference>
<feature type="region of interest" description="N-terminal hotdog fold" evidence="10">
    <location>
        <begin position="941"/>
        <end position="1066"/>
    </location>
</feature>
<dbReference type="InterPro" id="IPR013154">
    <property type="entry name" value="ADH-like_N"/>
</dbReference>
<keyword evidence="15" id="KW-0560">Oxidoreductase</keyword>
<dbReference type="RefSeq" id="WP_006892905.1">
    <property type="nucleotide sequence ID" value="NZ_JH109153.1"/>
</dbReference>
<feature type="region of interest" description="C-terminal hotdog fold" evidence="10">
    <location>
        <begin position="1081"/>
        <end position="1225"/>
    </location>
</feature>
<feature type="active site" description="Proton acceptor; for dehydratase activity" evidence="10">
    <location>
        <position position="973"/>
    </location>
</feature>
<comment type="pathway">
    <text evidence="1">Lipid metabolism; fatty acid biosynthesis.</text>
</comment>
<dbReference type="SUPFAM" id="SSF55048">
    <property type="entry name" value="Probable ACP-binding domain of malonyl-CoA ACP transacylase"/>
    <property type="match status" value="1"/>
</dbReference>
<dbReference type="Pfam" id="PF08240">
    <property type="entry name" value="ADH_N"/>
    <property type="match status" value="1"/>
</dbReference>
<dbReference type="GO" id="GO:0047879">
    <property type="term" value="F:erythronolide synthase activity"/>
    <property type="evidence" value="ECO:0007669"/>
    <property type="project" value="UniProtKB-EC"/>
</dbReference>
<dbReference type="UniPathway" id="UPA00094"/>
<dbReference type="SMART" id="SM01294">
    <property type="entry name" value="PKS_PP_betabranch"/>
    <property type="match status" value="1"/>
</dbReference>
<organism evidence="15 16">
    <name type="scientific">Methylobacter tundripaludum (strain ATCC BAA-1195 / DSM 17260 / SV96)</name>
    <dbReference type="NCBI Taxonomy" id="697282"/>
    <lineage>
        <taxon>Bacteria</taxon>
        <taxon>Pseudomonadati</taxon>
        <taxon>Pseudomonadota</taxon>
        <taxon>Gammaproteobacteria</taxon>
        <taxon>Methylococcales</taxon>
        <taxon>Methylococcaceae</taxon>
        <taxon>Methylobacter</taxon>
    </lineage>
</organism>
<dbReference type="SMART" id="SM00826">
    <property type="entry name" value="PKS_DH"/>
    <property type="match status" value="1"/>
</dbReference>
<dbReference type="CDD" id="cd05195">
    <property type="entry name" value="enoyl_red"/>
    <property type="match status" value="1"/>
</dbReference>
<dbReference type="Gene3D" id="3.40.50.150">
    <property type="entry name" value="Vaccinia Virus protein VP39"/>
    <property type="match status" value="1"/>
</dbReference>
<dbReference type="EMBL" id="JH109153">
    <property type="protein sequence ID" value="EGW20566.1"/>
    <property type="molecule type" value="Genomic_DNA"/>
</dbReference>
<evidence type="ECO:0000259" key="13">
    <source>
        <dbReference type="PROSITE" id="PS52004"/>
    </source>
</evidence>
<dbReference type="InterPro" id="IPR016039">
    <property type="entry name" value="Thiolase-like"/>
</dbReference>
<dbReference type="InterPro" id="IPR014030">
    <property type="entry name" value="Ketoacyl_synth_N"/>
</dbReference>
<dbReference type="Gene3D" id="3.30.70.3290">
    <property type="match status" value="1"/>
</dbReference>
<dbReference type="InterPro" id="IPR011032">
    <property type="entry name" value="GroES-like_sf"/>
</dbReference>
<dbReference type="CDD" id="cd00833">
    <property type="entry name" value="PKS"/>
    <property type="match status" value="1"/>
</dbReference>
<dbReference type="SMART" id="SM00825">
    <property type="entry name" value="PKS_KS"/>
    <property type="match status" value="1"/>
</dbReference>
<protein>
    <submittedName>
        <fullName evidence="15">6-deoxyerythronolide-B synthase., NADPH:quinone reductase</fullName>
        <ecNumber evidence="15">1.6.5.5</ecNumber>
        <ecNumber evidence="15">2.3.1.94</ecNumber>
    </submittedName>
</protein>
<dbReference type="SUPFAM" id="SSF47336">
    <property type="entry name" value="ACP-like"/>
    <property type="match status" value="1"/>
</dbReference>
<keyword evidence="4" id="KW-0597">Phosphoprotein</keyword>
<evidence type="ECO:0000256" key="4">
    <source>
        <dbReference type="ARBA" id="ARBA00022553"/>
    </source>
</evidence>
<dbReference type="Proteomes" id="UP000004664">
    <property type="component" value="Unassembled WGS sequence"/>
</dbReference>
<dbReference type="FunFam" id="3.40.47.10:FF:000019">
    <property type="entry name" value="Polyketide synthase type I"/>
    <property type="match status" value="1"/>
</dbReference>
<dbReference type="Pfam" id="PF00698">
    <property type="entry name" value="Acyl_transf_1"/>
    <property type="match status" value="1"/>
</dbReference>
<dbReference type="InterPro" id="IPR020807">
    <property type="entry name" value="PKS_DH"/>
</dbReference>
<dbReference type="Pfam" id="PF21089">
    <property type="entry name" value="PKS_DH_N"/>
    <property type="match status" value="1"/>
</dbReference>
<dbReference type="SMART" id="SM00822">
    <property type="entry name" value="PKS_KR"/>
    <property type="match status" value="1"/>
</dbReference>
<evidence type="ECO:0000256" key="8">
    <source>
        <dbReference type="ARBA" id="ARBA00023315"/>
    </source>
</evidence>
<dbReference type="GO" id="GO:0005737">
    <property type="term" value="C:cytoplasm"/>
    <property type="evidence" value="ECO:0007669"/>
    <property type="project" value="TreeGrafter"/>
</dbReference>
<dbReference type="InterPro" id="IPR029063">
    <property type="entry name" value="SAM-dependent_MTases_sf"/>
</dbReference>
<dbReference type="GO" id="GO:0004312">
    <property type="term" value="F:fatty acid synthase activity"/>
    <property type="evidence" value="ECO:0007669"/>
    <property type="project" value="TreeGrafter"/>
</dbReference>
<dbReference type="STRING" id="697282.Mettu_3712"/>
<dbReference type="InterPro" id="IPR001227">
    <property type="entry name" value="Ac_transferase_dom_sf"/>
</dbReference>
<dbReference type="InterPro" id="IPR014043">
    <property type="entry name" value="Acyl_transferase_dom"/>
</dbReference>
<dbReference type="PROSITE" id="PS52019">
    <property type="entry name" value="PKS_MFAS_DH"/>
    <property type="match status" value="1"/>
</dbReference>
<dbReference type="Pfam" id="PF00109">
    <property type="entry name" value="ketoacyl-synt"/>
    <property type="match status" value="1"/>
</dbReference>
<evidence type="ECO:0000256" key="11">
    <source>
        <dbReference type="SAM" id="Coils"/>
    </source>
</evidence>
<gene>
    <name evidence="15" type="ORF">Mettu_3712</name>
</gene>
<evidence type="ECO:0000256" key="7">
    <source>
        <dbReference type="ARBA" id="ARBA00023268"/>
    </source>
</evidence>
<dbReference type="InterPro" id="IPR020841">
    <property type="entry name" value="PKS_Beta-ketoAc_synthase_dom"/>
</dbReference>
<dbReference type="GO" id="GO:0031177">
    <property type="term" value="F:phosphopantetheine binding"/>
    <property type="evidence" value="ECO:0007669"/>
    <property type="project" value="InterPro"/>
</dbReference>
<evidence type="ECO:0000256" key="2">
    <source>
        <dbReference type="ARBA" id="ARBA00006484"/>
    </source>
</evidence>
<evidence type="ECO:0000256" key="1">
    <source>
        <dbReference type="ARBA" id="ARBA00005194"/>
    </source>
</evidence>
<dbReference type="FunFam" id="1.10.1200.10:FF:000007">
    <property type="entry name" value="Probable polyketide synthase pks17"/>
    <property type="match status" value="1"/>
</dbReference>
<dbReference type="InterPro" id="IPR014031">
    <property type="entry name" value="Ketoacyl_synth_C"/>
</dbReference>
<keyword evidence="7" id="KW-0511">Multifunctional enzyme</keyword>
<dbReference type="InterPro" id="IPR049551">
    <property type="entry name" value="PKS_DH_C"/>
</dbReference>
<feature type="active site" description="Proton donor; for dehydratase activity" evidence="10">
    <location>
        <position position="1142"/>
    </location>
</feature>
<dbReference type="Pfam" id="PF02801">
    <property type="entry name" value="Ketoacyl-synt_C"/>
    <property type="match status" value="1"/>
</dbReference>
<keyword evidence="11" id="KW-0175">Coiled coil</keyword>
<dbReference type="GO" id="GO:0071770">
    <property type="term" value="P:DIM/DIP cell wall layer assembly"/>
    <property type="evidence" value="ECO:0007669"/>
    <property type="project" value="TreeGrafter"/>
</dbReference>
<dbReference type="EC" id="1.6.5.5" evidence="15"/>
<dbReference type="Pfam" id="PF00550">
    <property type="entry name" value="PP-binding"/>
    <property type="match status" value="1"/>
</dbReference>
<dbReference type="PROSITE" id="PS00606">
    <property type="entry name" value="KS3_1"/>
    <property type="match status" value="1"/>
</dbReference>
<dbReference type="InterPro" id="IPR016036">
    <property type="entry name" value="Malonyl_transacylase_ACP-bd"/>
</dbReference>
<dbReference type="InterPro" id="IPR016035">
    <property type="entry name" value="Acyl_Trfase/lysoPLipase"/>
</dbReference>
<dbReference type="SUPFAM" id="SSF52151">
    <property type="entry name" value="FabD/lysophospholipase-like"/>
    <property type="match status" value="1"/>
</dbReference>
<dbReference type="InterPro" id="IPR057326">
    <property type="entry name" value="KR_dom"/>
</dbReference>
<feature type="coiled-coil region" evidence="11">
    <location>
        <begin position="15"/>
        <end position="42"/>
    </location>
</feature>
<dbReference type="GO" id="GO:0006633">
    <property type="term" value="P:fatty acid biosynthetic process"/>
    <property type="evidence" value="ECO:0007669"/>
    <property type="project" value="UniProtKB-UniPathway"/>
</dbReference>
<dbReference type="Gene3D" id="3.40.47.10">
    <property type="match status" value="1"/>
</dbReference>
<dbReference type="Gene3D" id="3.40.366.10">
    <property type="entry name" value="Malonyl-Coenzyme A Acyl Carrier Protein, domain 2"/>
    <property type="match status" value="1"/>
</dbReference>
<dbReference type="Gene3D" id="3.10.129.110">
    <property type="entry name" value="Polyketide synthase dehydratase"/>
    <property type="match status" value="1"/>
</dbReference>
<dbReference type="SUPFAM" id="SSF50129">
    <property type="entry name" value="GroES-like"/>
    <property type="match status" value="1"/>
</dbReference>
<dbReference type="SMART" id="SM00829">
    <property type="entry name" value="PKS_ER"/>
    <property type="match status" value="1"/>
</dbReference>
<dbReference type="SMART" id="SM00823">
    <property type="entry name" value="PKS_PP"/>
    <property type="match status" value="1"/>
</dbReference>
<dbReference type="SUPFAM" id="SSF51735">
    <property type="entry name" value="NAD(P)-binding Rossmann-fold domains"/>
    <property type="match status" value="3"/>
</dbReference>
<keyword evidence="3" id="KW-0596">Phosphopantetheine</keyword>
<dbReference type="InterPro" id="IPR013968">
    <property type="entry name" value="PKS_KR"/>
</dbReference>
<dbReference type="GO" id="GO:0005886">
    <property type="term" value="C:plasma membrane"/>
    <property type="evidence" value="ECO:0007669"/>
    <property type="project" value="TreeGrafter"/>
</dbReference>
<feature type="domain" description="Carrier" evidence="12">
    <location>
        <begin position="2445"/>
        <end position="2523"/>
    </location>
</feature>
<comment type="similarity">
    <text evidence="2">Belongs to the short-chain dehydrogenases/reductases (SDR) family.</text>
</comment>
<proteinExistence type="inferred from homology"/>
<dbReference type="InterPro" id="IPR042104">
    <property type="entry name" value="PKS_dehydratase_sf"/>
</dbReference>
<dbReference type="Gene3D" id="3.40.50.720">
    <property type="entry name" value="NAD(P)-binding Rossmann-like Domain"/>
    <property type="match status" value="2"/>
</dbReference>
<keyword evidence="16" id="KW-1185">Reference proteome</keyword>
<dbReference type="CDD" id="cd08955">
    <property type="entry name" value="KR_2_FAS_SDR_x"/>
    <property type="match status" value="1"/>
</dbReference>
<accession>G3J044</accession>
<keyword evidence="8 15" id="KW-0012">Acyltransferase</keyword>
<evidence type="ECO:0000259" key="14">
    <source>
        <dbReference type="PROSITE" id="PS52019"/>
    </source>
</evidence>
<dbReference type="InterPro" id="IPR050091">
    <property type="entry name" value="PKS_NRPS_Biosynth_Enz"/>
</dbReference>
<dbReference type="PANTHER" id="PTHR43775:SF37">
    <property type="entry name" value="SI:DKEY-61P9.11"/>
    <property type="match status" value="1"/>
</dbReference>
<evidence type="ECO:0000313" key="16">
    <source>
        <dbReference type="Proteomes" id="UP000004664"/>
    </source>
</evidence>
<dbReference type="Pfam" id="PF13602">
    <property type="entry name" value="ADH_zinc_N_2"/>
    <property type="match status" value="1"/>
</dbReference>
<feature type="domain" description="Ketosynthase family 3 (KS3)" evidence="13">
    <location>
        <begin position="37"/>
        <end position="464"/>
    </location>
</feature>
<evidence type="ECO:0000256" key="5">
    <source>
        <dbReference type="ARBA" id="ARBA00022679"/>
    </source>
</evidence>
<dbReference type="FunFam" id="3.40.50.720:FF:000209">
    <property type="entry name" value="Polyketide synthase Pks12"/>
    <property type="match status" value="1"/>
</dbReference>
<dbReference type="SUPFAM" id="SSF53901">
    <property type="entry name" value="Thiolase-like"/>
    <property type="match status" value="1"/>
</dbReference>
<sequence length="2569" mass="277581">MTTNSETGQAQRNLIKSALLKIDELQARLKACNAEKNEAIAIVGMGCRFPGGVDSPEAFWQLLNDGRDAITEVPPERWDIDAYYDADPDAPGKMNTRFGGFIERVDQFDARFFAISPREAVSMDPQQRLLLEVAWEALEYANIPPDSVYGSATGVFVGIIGQDYAQRLFAPGYLDKIDAYVGTGASQGVAAGRLSYALGLTGPSFSVDTACSSSLVTLHLACESLRRKECDLALSGGVNLILEPGLNVNFSKARMMAPDGRCKSFDSAADGYVRGEGCGMLVLKRLSDALAAGDQVLAVVRGSAVNQDGPSGGLTVPSGPSQEQVVRQALSNAGITPDAVSYVEAHGTGTALGDPIELGALDAVFSASHSAANPLYLGSVKTNVGHLEAAAGVAGIIKLVLALRHDSLPRHLHCDNPTARFAWADKPLRVLHEPQAWPRGERPRIAGISSFGFSGTNAHIVIEEAPQPLRTQADESATRSGSAAIAASAQQLLVLSARSDVALLALAQRYRDYLRAHPDTAPADLCGSAATGRSHFLHRLALSAASAAGFAEGLEAFIDGNAAASRVSHKIPGAAAPALAFLFTGQGAQYPGMGQRLYQTQPVFRRAIDRCAELLQPWCDVPLCELLFDTAADRLDQTGYTQPALFCLEYALSELWQAQGVRPDAVVGHSVGEYVAACVAGVFNLDDALKLLAARARLMQALPTGGAMAAVFAGEARVAQALAGHDRLAIAAVNGAENVVISGDETALNHVLDELQAENIGHRRLSVSHAFHSPLMEPMLAEFAKIAAEIHYHAPSLPLISNVTGRLIGEDIATPAYWVEHIRRPVRFADSIDTLHDRHCRLFLELGPHPVLLGMARHISPDAILIPSLRQQTADDEQFLRSLGDLFVQGVAIDWNAVYPKQTYRPLHLPTYPFQRQRFWVDRASSSANEIGRTARADTKHPLLGQRLRLPAMPKGEIRYEQTLNDKGYIQDHRVFHQSVLPAAAYIEMGLAAASKDSDTALPGLEDITIQQALVFSENRDKTVQLVLTQATEQPARFEIYSLSDNEPEQWIFHVAGNIAAIAPIVAPPAVDMKTIEAEFEEEIAIEAFYRQCEQRGIDYGPDFQALQSLRRSEGRALGSIRLPERLVAETAHYHIHPVLLDACFQVLIATLSDSSANETWLPIGLDRLQLYRAPGNRLWCRVQVHKATEQPLLKADLSLFDDRGEIIGIIEGFKAKQAAPDNLLSAKSDLETWLYGVDWRAQGLCSPHANAALLASPTSMSDTLNASMAAWVRQSRLEECGIALDELDQLCVDYALAAFRDMGKTFQPEDGFSTLEIADNLGIMPAHRHLLERTLEMLAEAGFLQRTGTGWEVLRAPAIPHPQQTAQLLRARYPQIGLELDLVERCGSALARVLQGRCDPLQELLFPGGDGSALAALYRDPPGAQAVGAVFKQALLSALESLPQRSGIRILEIGAGTGGASSFLLPHLPTNRTEYVFTDISPAFTLQAQTTFAAYPFIEYKTLDIEKDPQAQGFKRHDYDIIVASNVLHATEDLAQTLKHTRSLLAPGGLLLLLEGTAPQNWIDIIFGMTSGWWRFSDKHLRPSHPLLSGQSWCDALHASGFQQTGCIDCAPIHQSIIMAQADALPVDASPTQPWLIFADADGTGQRLGEYLRAAGSACTLVYPGSQYRRTQQDSFTIDPYQASHYQRLFSELGDAGVAYCAHLWSLDTPTPSDGALSLTENARLGWETVLHLVQALGKARPSNPPRLALLTRGAVSVTGEALTGLAASPLWGLGKSIALEHPELRCIRIDLAAGARPDEIPAIVAEMTADARAQVEDQIAFRDERRLVPRLVRRGGKQSLPQTESYQLGVPASGSLDEMAWNPTERHAPRAGEVEIRVHAAGLNFKDVLLALHRVPAAGPVLGIECAGVVARVGSGVSHLSVGDKVLAMAPGSFSRYVNASACTVVALPENLSFEEAATLPIAFLTAAYALEDLAKLQAGERVLIHAAAGGVGQAAIQLAQRAGAEVFATASESKWDVLRALGVKHIMNSRTLDFADEIRRLTDGEGVDVVLNTLSGEFTSQSLALLRSGGRFLEIGITDLRTPEEIAELAPGIAYHAIDLMHLYQEKPTLLQALLQRLMGEFRNGQLKPLPRTVFAANDAQTAFRNMQQANHTGKLVLSFDTAALPFRKDASYLISGGLGDLGLLVAAWMAEHGAGHLVLAGRRGVTPATEAKIRAITQAGAEVSIFQVDISKPEQTARMLAEIEQTLPPLCGIMHAAGVLDDGVLIEQTPERYTKVLEPKLDGAWQLHIQTQALPLEFFIMFSSATSLLGSVGQSNHVSANAFLDALAGDRLAHGLPALSINWGAWSEIGYAARVQAGDFLKAQGMGTIDPRAGLAALERIFHCDKAQVGVVPIDWPTYLQRIASSGYLADFRREFSSAQSAPSEQPAEFRRLLESAPVDERLALLTRHVASQVATVLGFPASMTVDRKQGFFDMGMDSLTSVELRNRLRTSLGCALPSTLAFDFPSVTALVDYLAEDLLGREPIDPSPQTETGENAERKALEQLTEEEAEASLLKELEDMGFSL</sequence>
<dbReference type="GO" id="GO:0003960">
    <property type="term" value="F:quinone reductase (NADPH) activity"/>
    <property type="evidence" value="ECO:0007669"/>
    <property type="project" value="UniProtKB-EC"/>
</dbReference>
<keyword evidence="5 15" id="KW-0808">Transferase</keyword>
<dbReference type="PROSITE" id="PS52004">
    <property type="entry name" value="KS3_2"/>
    <property type="match status" value="1"/>
</dbReference>
<dbReference type="PROSITE" id="PS00012">
    <property type="entry name" value="PHOSPHOPANTETHEINE"/>
    <property type="match status" value="1"/>
</dbReference>
<dbReference type="GO" id="GO:0004315">
    <property type="term" value="F:3-oxoacyl-[acyl-carrier-protein] synthase activity"/>
    <property type="evidence" value="ECO:0007669"/>
    <property type="project" value="InterPro"/>
</dbReference>
<comment type="function">
    <text evidence="9">Involved in production of the polyketide antibiotic thailandamide.</text>
</comment>
<dbReference type="Gene3D" id="3.40.50.11460">
    <property type="match status" value="1"/>
</dbReference>
<evidence type="ECO:0000313" key="15">
    <source>
        <dbReference type="EMBL" id="EGW20566.1"/>
    </source>
</evidence>
<dbReference type="PROSITE" id="PS50075">
    <property type="entry name" value="CARRIER"/>
    <property type="match status" value="1"/>
</dbReference>
<dbReference type="Pfam" id="PF08659">
    <property type="entry name" value="KR"/>
    <property type="match status" value="1"/>
</dbReference>
<evidence type="ECO:0000256" key="6">
    <source>
        <dbReference type="ARBA" id="ARBA00022857"/>
    </source>
</evidence>
<keyword evidence="6" id="KW-0521">NADP</keyword>
<feature type="domain" description="PKS/mFAS DH" evidence="14">
    <location>
        <begin position="941"/>
        <end position="1225"/>
    </location>
</feature>
<dbReference type="InterPro" id="IPR036736">
    <property type="entry name" value="ACP-like_sf"/>
</dbReference>
<dbReference type="OrthoDB" id="9778690at2"/>
<evidence type="ECO:0000256" key="9">
    <source>
        <dbReference type="ARBA" id="ARBA00054155"/>
    </source>
</evidence>
<dbReference type="SUPFAM" id="SSF53335">
    <property type="entry name" value="S-adenosyl-L-methionine-dependent methyltransferases"/>
    <property type="match status" value="1"/>
</dbReference>
<dbReference type="InterPro" id="IPR013217">
    <property type="entry name" value="Methyltransf_12"/>
</dbReference>
<dbReference type="InterPro" id="IPR006162">
    <property type="entry name" value="Ppantetheine_attach_site"/>
</dbReference>
<dbReference type="InterPro" id="IPR020806">
    <property type="entry name" value="PKS_PP-bd"/>
</dbReference>
<evidence type="ECO:0000256" key="10">
    <source>
        <dbReference type="PROSITE-ProRule" id="PRU01363"/>
    </source>
</evidence>
<evidence type="ECO:0000256" key="3">
    <source>
        <dbReference type="ARBA" id="ARBA00022450"/>
    </source>
</evidence>
<dbReference type="InterPro" id="IPR009081">
    <property type="entry name" value="PP-bd_ACP"/>
</dbReference>
<reference evidence="15 16" key="1">
    <citation type="submission" date="2011-06" db="EMBL/GenBank/DDBJ databases">
        <title>Genomic sequence of Methylobacter tundripaludum SV96.</title>
        <authorList>
            <consortium name="US DOE Joint Genome Institute"/>
            <person name="Lucas S."/>
            <person name="Han J."/>
            <person name="Lapidus A."/>
            <person name="Cheng J.-F."/>
            <person name="Goodwin L."/>
            <person name="Pitluck S."/>
            <person name="Held B."/>
            <person name="Detter J.C."/>
            <person name="Han C."/>
            <person name="Tapia R."/>
            <person name="Land M."/>
            <person name="Hauser L."/>
            <person name="Kyrpides N."/>
            <person name="Ivanova N."/>
            <person name="Ovchinnikova G."/>
            <person name="Pagani I."/>
            <person name="Klotz M.G."/>
            <person name="Dispirito A.A."/>
            <person name="Murrell J.C."/>
            <person name="Dunfield P."/>
            <person name="Kalyuzhnaya M.G."/>
            <person name="Svenning M."/>
            <person name="Trotsenko Y.A."/>
            <person name="Stein L.Y."/>
            <person name="Woyke T."/>
        </authorList>
    </citation>
    <scope>NUCLEOTIDE SEQUENCE [LARGE SCALE GENOMIC DNA]</scope>
    <source>
        <strain evidence="16">ATCC BAA-1195 / DSM 17260 / SV96</strain>
    </source>
</reference>
<dbReference type="InterPro" id="IPR020843">
    <property type="entry name" value="ER"/>
</dbReference>
<dbReference type="Gene3D" id="1.10.1200.10">
    <property type="entry name" value="ACP-like"/>
    <property type="match status" value="1"/>
</dbReference>
<dbReference type="CDD" id="cd02440">
    <property type="entry name" value="AdoMet_MTases"/>
    <property type="match status" value="1"/>
</dbReference>
<dbReference type="Pfam" id="PF22621">
    <property type="entry name" value="CurL-like_PKS_C"/>
    <property type="match status" value="1"/>
</dbReference>
<dbReference type="PANTHER" id="PTHR43775">
    <property type="entry name" value="FATTY ACID SYNTHASE"/>
    <property type="match status" value="1"/>
</dbReference>
<dbReference type="FunFam" id="3.40.366.10:FF:000002">
    <property type="entry name" value="Probable polyketide synthase 2"/>
    <property type="match status" value="1"/>
</dbReference>
<dbReference type="Pfam" id="PF14765">
    <property type="entry name" value="PS-DH"/>
    <property type="match status" value="1"/>
</dbReference>
<dbReference type="SMART" id="SM00827">
    <property type="entry name" value="PKS_AT"/>
    <property type="match status" value="1"/>
</dbReference>
<dbReference type="InterPro" id="IPR036291">
    <property type="entry name" value="NAD(P)-bd_dom_sf"/>
</dbReference>
<evidence type="ECO:0000259" key="12">
    <source>
        <dbReference type="PROSITE" id="PS50075"/>
    </source>
</evidence>
<dbReference type="eggNOG" id="COG3321">
    <property type="taxonomic scope" value="Bacteria"/>
</dbReference>